<protein>
    <submittedName>
        <fullName evidence="1">Uncharacterized protein</fullName>
    </submittedName>
</protein>
<evidence type="ECO:0000313" key="1">
    <source>
        <dbReference type="EMBL" id="KMK50544.1"/>
    </source>
</evidence>
<dbReference type="PATRIC" id="fig|67855.3.peg.2526"/>
<dbReference type="AlphaFoldDB" id="A0A0J5P4Z9"/>
<organism evidence="1 2">
    <name type="scientific">Muribacter muris</name>
    <dbReference type="NCBI Taxonomy" id="67855"/>
    <lineage>
        <taxon>Bacteria</taxon>
        <taxon>Pseudomonadati</taxon>
        <taxon>Pseudomonadota</taxon>
        <taxon>Gammaproteobacteria</taxon>
        <taxon>Pasteurellales</taxon>
        <taxon>Pasteurellaceae</taxon>
        <taxon>Muribacter</taxon>
    </lineage>
</organism>
<dbReference type="RefSeq" id="WP_047977864.1">
    <property type="nucleotide sequence ID" value="NZ_JWIZ01000091.1"/>
</dbReference>
<name>A0A0J5P4Z9_9PAST</name>
<accession>A0A0J5P4Z9</accession>
<keyword evidence="2" id="KW-1185">Reference proteome</keyword>
<comment type="caution">
    <text evidence="1">The sequence shown here is derived from an EMBL/GenBank/DDBJ whole genome shotgun (WGS) entry which is preliminary data.</text>
</comment>
<evidence type="ECO:0000313" key="2">
    <source>
        <dbReference type="Proteomes" id="UP000036270"/>
    </source>
</evidence>
<proteinExistence type="predicted"/>
<dbReference type="Proteomes" id="UP000036270">
    <property type="component" value="Unassembled WGS sequence"/>
</dbReference>
<gene>
    <name evidence="1" type="ORF">RO21_11190</name>
</gene>
<sequence>MQTSTPLINRSVTLTTLYALLQAYPQLEENILLIIVALGISYQANPSAQAAAMQAISVLEQVIPTDSEAHRQFEMQLKRTLTALQVNQQPTQADALRNLYRHSRLANHSELQI</sequence>
<reference evidence="1 2" key="1">
    <citation type="submission" date="2014-12" db="EMBL/GenBank/DDBJ databases">
        <title>Reclassification of Actinobacillus muris as Muribacter muris.</title>
        <authorList>
            <person name="Christensen H."/>
            <person name="Nicklas W."/>
            <person name="Bisgaard M."/>
        </authorList>
    </citation>
    <scope>NUCLEOTIDE SEQUENCE [LARGE SCALE GENOMIC DNA]</scope>
    <source>
        <strain evidence="1 2">Ackerman80-443D</strain>
    </source>
</reference>
<dbReference type="EMBL" id="JWIZ01000091">
    <property type="protein sequence ID" value="KMK50544.1"/>
    <property type="molecule type" value="Genomic_DNA"/>
</dbReference>